<proteinExistence type="inferred from homology"/>
<dbReference type="InterPro" id="IPR003717">
    <property type="entry name" value="RecO"/>
</dbReference>
<evidence type="ECO:0000256" key="5">
    <source>
        <dbReference type="ARBA" id="ARBA00023204"/>
    </source>
</evidence>
<evidence type="ECO:0000313" key="10">
    <source>
        <dbReference type="Proteomes" id="UP000230790"/>
    </source>
</evidence>
<evidence type="ECO:0000256" key="1">
    <source>
        <dbReference type="ARBA" id="ARBA00007452"/>
    </source>
</evidence>
<dbReference type="InterPro" id="IPR042242">
    <property type="entry name" value="RecO_C"/>
</dbReference>
<comment type="caution">
    <text evidence="9">The sequence shown here is derived from an EMBL/GenBank/DDBJ whole genome shotgun (WGS) entry which is preliminary data.</text>
</comment>
<dbReference type="AlphaFoldDB" id="A0A2M8QC93"/>
<organism evidence="9 10">
    <name type="scientific">Candidatus Thermofonsia Clade 3 bacterium</name>
    <dbReference type="NCBI Taxonomy" id="2364212"/>
    <lineage>
        <taxon>Bacteria</taxon>
        <taxon>Bacillati</taxon>
        <taxon>Chloroflexota</taxon>
        <taxon>Candidatus Thermofontia</taxon>
        <taxon>Candidatus Thermofonsia Clade 3</taxon>
    </lineage>
</organism>
<dbReference type="SUPFAM" id="SSF50249">
    <property type="entry name" value="Nucleic acid-binding proteins"/>
    <property type="match status" value="1"/>
</dbReference>
<accession>A0A2M8QC93</accession>
<dbReference type="SUPFAM" id="SSF57863">
    <property type="entry name" value="ArfGap/RecO-like zinc finger"/>
    <property type="match status" value="1"/>
</dbReference>
<evidence type="ECO:0000259" key="8">
    <source>
        <dbReference type="Pfam" id="PF11967"/>
    </source>
</evidence>
<dbReference type="Gene3D" id="1.20.1440.120">
    <property type="entry name" value="Recombination protein O, C-terminal domain"/>
    <property type="match status" value="1"/>
</dbReference>
<name>A0A2M8QC93_9CHLR</name>
<dbReference type="Pfam" id="PF02565">
    <property type="entry name" value="RecO_C"/>
    <property type="match status" value="1"/>
</dbReference>
<keyword evidence="4 7" id="KW-0233">DNA recombination</keyword>
<evidence type="ECO:0000256" key="3">
    <source>
        <dbReference type="ARBA" id="ARBA00022763"/>
    </source>
</evidence>
<sequence>MDRSRAYVTEAIVMRRDDYGEADRLVTLLTPDYGKLRVLAKGARKPTSRKAGHIELFTRTRLLLARGRTFDLITQAELVEAHRPLREEIQRGALAHYLCELTERFAPEGSDAAPLYDLLADGLSWLCETRDPRLAARYFELRLLTLEGYRPQLFRCARTQSPLVDDAPGAPVAFSPSEGGVLSNEAALLARDVFPLSRSGLALLRALQTQPFGAVRSLDVPRELHEHVERALQLYISVILERRPRTAAFLDRLAREMR</sequence>
<dbReference type="GO" id="GO:0006310">
    <property type="term" value="P:DNA recombination"/>
    <property type="evidence" value="ECO:0007669"/>
    <property type="project" value="UniProtKB-UniRule"/>
</dbReference>
<comment type="similarity">
    <text evidence="1 7">Belongs to the RecO family.</text>
</comment>
<dbReference type="PANTHER" id="PTHR33991:SF1">
    <property type="entry name" value="DNA REPAIR PROTEIN RECO"/>
    <property type="match status" value="1"/>
</dbReference>
<dbReference type="InterPro" id="IPR012340">
    <property type="entry name" value="NA-bd_OB-fold"/>
</dbReference>
<dbReference type="Pfam" id="PF11967">
    <property type="entry name" value="RecO_N"/>
    <property type="match status" value="1"/>
</dbReference>
<keyword evidence="5 7" id="KW-0234">DNA repair</keyword>
<dbReference type="GO" id="GO:0043590">
    <property type="term" value="C:bacterial nucleoid"/>
    <property type="evidence" value="ECO:0007669"/>
    <property type="project" value="TreeGrafter"/>
</dbReference>
<evidence type="ECO:0000256" key="4">
    <source>
        <dbReference type="ARBA" id="ARBA00023172"/>
    </source>
</evidence>
<reference evidence="9 10" key="1">
    <citation type="submission" date="2017-11" db="EMBL/GenBank/DDBJ databases">
        <title>Evolution of Phototrophy in the Chloroflexi Phylum Driven by Horizontal Gene Transfer.</title>
        <authorList>
            <person name="Ward L.M."/>
            <person name="Hemp J."/>
            <person name="Shih P.M."/>
            <person name="Mcglynn S.E."/>
            <person name="Fischer W."/>
        </authorList>
    </citation>
    <scope>NUCLEOTIDE SEQUENCE [LARGE SCALE GENOMIC DNA]</scope>
    <source>
        <strain evidence="9">JP3_7</strain>
    </source>
</reference>
<dbReference type="HAMAP" id="MF_00201">
    <property type="entry name" value="RecO"/>
    <property type="match status" value="1"/>
</dbReference>
<dbReference type="InterPro" id="IPR022572">
    <property type="entry name" value="DNA_rep/recomb_RecO_N"/>
</dbReference>
<dbReference type="Proteomes" id="UP000230790">
    <property type="component" value="Unassembled WGS sequence"/>
</dbReference>
<dbReference type="GO" id="GO:0006302">
    <property type="term" value="P:double-strand break repair"/>
    <property type="evidence" value="ECO:0007669"/>
    <property type="project" value="TreeGrafter"/>
</dbReference>
<dbReference type="InterPro" id="IPR037278">
    <property type="entry name" value="ARFGAP/RecO"/>
</dbReference>
<evidence type="ECO:0000313" key="9">
    <source>
        <dbReference type="EMBL" id="PJF47400.1"/>
    </source>
</evidence>
<dbReference type="NCBIfam" id="TIGR00613">
    <property type="entry name" value="reco"/>
    <property type="match status" value="1"/>
</dbReference>
<comment type="function">
    <text evidence="7">Involved in DNA repair and RecF pathway recombination.</text>
</comment>
<dbReference type="PANTHER" id="PTHR33991">
    <property type="entry name" value="DNA REPAIR PROTEIN RECO"/>
    <property type="match status" value="1"/>
</dbReference>
<feature type="domain" description="DNA replication/recombination mediator RecO N-terminal" evidence="8">
    <location>
        <begin position="7"/>
        <end position="81"/>
    </location>
</feature>
<protein>
    <recommendedName>
        <fullName evidence="2 7">DNA repair protein RecO</fullName>
    </recommendedName>
    <alternativeName>
        <fullName evidence="6 7">Recombination protein O</fullName>
    </alternativeName>
</protein>
<evidence type="ECO:0000256" key="6">
    <source>
        <dbReference type="ARBA" id="ARBA00033409"/>
    </source>
</evidence>
<keyword evidence="3 7" id="KW-0227">DNA damage</keyword>
<evidence type="ECO:0000256" key="2">
    <source>
        <dbReference type="ARBA" id="ARBA00021310"/>
    </source>
</evidence>
<dbReference type="EMBL" id="PGTN01000051">
    <property type="protein sequence ID" value="PJF47400.1"/>
    <property type="molecule type" value="Genomic_DNA"/>
</dbReference>
<gene>
    <name evidence="7 9" type="primary">recO</name>
    <name evidence="9" type="ORF">CUN48_08900</name>
</gene>
<evidence type="ECO:0000256" key="7">
    <source>
        <dbReference type="HAMAP-Rule" id="MF_00201"/>
    </source>
</evidence>
<dbReference type="Gene3D" id="2.40.50.140">
    <property type="entry name" value="Nucleic acid-binding proteins"/>
    <property type="match status" value="1"/>
</dbReference>